<dbReference type="eggNOG" id="ENOG502QVDD">
    <property type="taxonomic scope" value="Eukaryota"/>
</dbReference>
<name>W9S4Q6_9ROSA</name>
<proteinExistence type="inferred from homology"/>
<dbReference type="Pfam" id="PF00612">
    <property type="entry name" value="IQ"/>
    <property type="match status" value="1"/>
</dbReference>
<dbReference type="PANTHER" id="PTHR32295">
    <property type="entry name" value="IQ-DOMAIN 5-RELATED"/>
    <property type="match status" value="1"/>
</dbReference>
<accession>W9S4Q6</accession>
<feature type="region of interest" description="Disordered" evidence="4">
    <location>
        <begin position="416"/>
        <end position="455"/>
    </location>
</feature>
<gene>
    <name evidence="6" type="ORF">L484_008632</name>
</gene>
<evidence type="ECO:0000256" key="1">
    <source>
        <dbReference type="ARBA" id="ARBA00022860"/>
    </source>
</evidence>
<evidence type="ECO:0000259" key="5">
    <source>
        <dbReference type="Pfam" id="PF13178"/>
    </source>
</evidence>
<reference evidence="7" key="1">
    <citation type="submission" date="2013-01" db="EMBL/GenBank/DDBJ databases">
        <title>Draft Genome Sequence of a Mulberry Tree, Morus notabilis C.K. Schneid.</title>
        <authorList>
            <person name="He N."/>
            <person name="Zhao S."/>
        </authorList>
    </citation>
    <scope>NUCLEOTIDE SEQUENCE</scope>
</reference>
<evidence type="ECO:0000313" key="7">
    <source>
        <dbReference type="Proteomes" id="UP000030645"/>
    </source>
</evidence>
<evidence type="ECO:0000256" key="2">
    <source>
        <dbReference type="ARBA" id="ARBA00024341"/>
    </source>
</evidence>
<comment type="similarity">
    <text evidence="2">Belongs to the IQD family.</text>
</comment>
<protein>
    <submittedName>
        <fullName evidence="6">Protein IQ-DOMAIN 14</fullName>
    </submittedName>
</protein>
<dbReference type="InterPro" id="IPR000048">
    <property type="entry name" value="IQ_motif_EF-hand-BS"/>
</dbReference>
<keyword evidence="1" id="KW-0112">Calmodulin-binding</keyword>
<dbReference type="PROSITE" id="PS50096">
    <property type="entry name" value="IQ"/>
    <property type="match status" value="2"/>
</dbReference>
<feature type="region of interest" description="Disordered" evidence="4">
    <location>
        <begin position="45"/>
        <end position="67"/>
    </location>
</feature>
<dbReference type="Proteomes" id="UP000030645">
    <property type="component" value="Unassembled WGS sequence"/>
</dbReference>
<evidence type="ECO:0000313" key="6">
    <source>
        <dbReference type="EMBL" id="EXC10465.1"/>
    </source>
</evidence>
<dbReference type="Gene3D" id="1.20.5.190">
    <property type="match status" value="1"/>
</dbReference>
<dbReference type="PANTHER" id="PTHR32295:SF41">
    <property type="entry name" value="PROTEIN IQ-DOMAIN 11"/>
    <property type="match status" value="1"/>
</dbReference>
<sequence>MAKKKGWFTLVKRFFFSDSQSKEEKKEKRRKWAFARLRIKRLPSITAPPQVVENRAPSEEAEEKQSNHALTVAIASAAAAEAAVAAAHAAAEVVRLTATPRSTHTVTEDAEKPFPDETLTEKENHSAHTKCEREIQESAAVKIQTSFRGYLARKALRALKGIVTLQAIIRGRAVRRQAVTTLKRLQSIINIQSQVCANRLQTTEGAYNCDGNNQLENLRDKILRMDSFNQRRWDDSLLSKEEADAMFLSKKEAAIKRERIKEYWHSHRKSAESERNKVNGRWRYWLEQWVDTQLNKSKELEDLDTVLGSNTRNKDEFGVKKLGLRNVQTQHQNEGFMDSPTFVPRKSYHRRQCSLGDENSYTSSPLVPTYMAATESARARARSISSPKLRPESLEGFSPIKNKLSLVSSITSELPISSTTMGRPSDYLHQRSPSMKGVRGPVKSSRKTKDSTFDSEYSLSNWDRQTIFR</sequence>
<dbReference type="CDD" id="cd23767">
    <property type="entry name" value="IQCD"/>
    <property type="match status" value="1"/>
</dbReference>
<dbReference type="InterPro" id="IPR025064">
    <property type="entry name" value="DUF4005"/>
</dbReference>
<dbReference type="OrthoDB" id="696085at2759"/>
<dbReference type="GO" id="GO:0005516">
    <property type="term" value="F:calmodulin binding"/>
    <property type="evidence" value="ECO:0007669"/>
    <property type="project" value="UniProtKB-KW"/>
</dbReference>
<evidence type="ECO:0000256" key="4">
    <source>
        <dbReference type="SAM" id="MobiDB-lite"/>
    </source>
</evidence>
<dbReference type="EMBL" id="KE345641">
    <property type="protein sequence ID" value="EXC10465.1"/>
    <property type="molecule type" value="Genomic_DNA"/>
</dbReference>
<dbReference type="AlphaFoldDB" id="W9S4Q6"/>
<feature type="domain" description="DUF4005" evidence="5">
    <location>
        <begin position="350"/>
        <end position="413"/>
    </location>
</feature>
<dbReference type="STRING" id="981085.W9S4Q6"/>
<keyword evidence="7" id="KW-1185">Reference proteome</keyword>
<evidence type="ECO:0000256" key="3">
    <source>
        <dbReference type="ARBA" id="ARBA00024378"/>
    </source>
</evidence>
<dbReference type="SMART" id="SM00015">
    <property type="entry name" value="IQ"/>
    <property type="match status" value="1"/>
</dbReference>
<dbReference type="KEGG" id="mnt:21391992"/>
<organism evidence="6 7">
    <name type="scientific">Morus notabilis</name>
    <dbReference type="NCBI Taxonomy" id="981085"/>
    <lineage>
        <taxon>Eukaryota</taxon>
        <taxon>Viridiplantae</taxon>
        <taxon>Streptophyta</taxon>
        <taxon>Embryophyta</taxon>
        <taxon>Tracheophyta</taxon>
        <taxon>Spermatophyta</taxon>
        <taxon>Magnoliopsida</taxon>
        <taxon>eudicotyledons</taxon>
        <taxon>Gunneridae</taxon>
        <taxon>Pentapetalae</taxon>
        <taxon>rosids</taxon>
        <taxon>fabids</taxon>
        <taxon>Rosales</taxon>
        <taxon>Moraceae</taxon>
        <taxon>Moreae</taxon>
        <taxon>Morus</taxon>
    </lineage>
</organism>
<dbReference type="Pfam" id="PF13178">
    <property type="entry name" value="DUF4005"/>
    <property type="match status" value="1"/>
</dbReference>
<comment type="subunit">
    <text evidence="3">Binds to multiple calmodulin (CaM) in the presence of Ca(2+) and CaM-like proteins.</text>
</comment>